<gene>
    <name evidence="1" type="ORF">E5329_26460</name>
</gene>
<comment type="caution">
    <text evidence="1">The sequence shown here is derived from an EMBL/GenBank/DDBJ whole genome shotgun (WGS) entry which is preliminary data.</text>
</comment>
<organism evidence="1 2">
    <name type="scientific">Petralouisia muris</name>
    <dbReference type="NCBI Taxonomy" id="3032872"/>
    <lineage>
        <taxon>Bacteria</taxon>
        <taxon>Bacillati</taxon>
        <taxon>Bacillota</taxon>
        <taxon>Clostridia</taxon>
        <taxon>Lachnospirales</taxon>
        <taxon>Lachnospiraceae</taxon>
        <taxon>Petralouisia</taxon>
    </lineage>
</organism>
<reference evidence="1" key="1">
    <citation type="submission" date="2019-04" db="EMBL/GenBank/DDBJ databases">
        <title>Microbes associate with the intestines of laboratory mice.</title>
        <authorList>
            <person name="Navarre W."/>
            <person name="Wong E."/>
            <person name="Huang K."/>
            <person name="Tropini C."/>
            <person name="Ng K."/>
            <person name="Yu B."/>
        </authorList>
    </citation>
    <scope>NUCLEOTIDE SEQUENCE</scope>
    <source>
        <strain evidence="1">NM01_1-7b</strain>
    </source>
</reference>
<dbReference type="EMBL" id="SRYA01000111">
    <property type="protein sequence ID" value="TGY87706.1"/>
    <property type="molecule type" value="Genomic_DNA"/>
</dbReference>
<name>A0AC61RPS2_9FIRM</name>
<keyword evidence="2" id="KW-1185">Reference proteome</keyword>
<evidence type="ECO:0000313" key="2">
    <source>
        <dbReference type="Proteomes" id="UP000304953"/>
    </source>
</evidence>
<evidence type="ECO:0000313" key="1">
    <source>
        <dbReference type="EMBL" id="TGY87706.1"/>
    </source>
</evidence>
<dbReference type="Proteomes" id="UP000304953">
    <property type="component" value="Unassembled WGS sequence"/>
</dbReference>
<sequence>MNDCDSVDYAPLCLEYCRALEVEMNELIFNPFKASEDILRLSQRNFYYDKLKETREMTLGECIYLLDKCTHHAHPLTELKRSIQINMKQYQKLLGNAVNILRNLNKNERQSDHGMQIHRPYGLPMAF</sequence>
<proteinExistence type="predicted"/>
<accession>A0AC61RPS2</accession>
<protein>
    <submittedName>
        <fullName evidence="1">Uncharacterized protein</fullName>
    </submittedName>
</protein>